<proteinExistence type="predicted"/>
<dbReference type="AlphaFoldDB" id="A0A8H4KLE2"/>
<keyword evidence="3" id="KW-1185">Reference proteome</keyword>
<comment type="caution">
    <text evidence="2">The sequence shown here is derived from an EMBL/GenBank/DDBJ whole genome shotgun (WGS) entry which is preliminary data.</text>
</comment>
<reference evidence="2" key="1">
    <citation type="submission" date="2020-01" db="EMBL/GenBank/DDBJ databases">
        <title>Identification and distribution of gene clusters putatively required for synthesis of sphingolipid metabolism inhibitors in phylogenetically diverse species of the filamentous fungus Fusarium.</title>
        <authorList>
            <person name="Kim H.-S."/>
            <person name="Busman M."/>
            <person name="Brown D.W."/>
            <person name="Divon H."/>
            <person name="Uhlig S."/>
            <person name="Proctor R.H."/>
        </authorList>
    </citation>
    <scope>NUCLEOTIDE SEQUENCE</scope>
    <source>
        <strain evidence="2">NRRL 53441</strain>
    </source>
</reference>
<sequence length="97" mass="9996">MKTTFFNVALALTAISTAVANPAPMQMGVDIQERDGVLEVREVLAFSAESAFISVAAAPLEMEAAMLLSMLAADGVATTASLDASEMDRLVSSGASK</sequence>
<evidence type="ECO:0000313" key="3">
    <source>
        <dbReference type="Proteomes" id="UP000605986"/>
    </source>
</evidence>
<evidence type="ECO:0000256" key="1">
    <source>
        <dbReference type="SAM" id="SignalP"/>
    </source>
</evidence>
<accession>A0A8H4KLE2</accession>
<feature type="chain" id="PRO_5034742721" evidence="1">
    <location>
        <begin position="21"/>
        <end position="97"/>
    </location>
</feature>
<keyword evidence="1" id="KW-0732">Signal</keyword>
<name>A0A8H4KLE2_9HYPO</name>
<organism evidence="2 3">
    <name type="scientific">Fusarium austroafricanum</name>
    <dbReference type="NCBI Taxonomy" id="2364996"/>
    <lineage>
        <taxon>Eukaryota</taxon>
        <taxon>Fungi</taxon>
        <taxon>Dikarya</taxon>
        <taxon>Ascomycota</taxon>
        <taxon>Pezizomycotina</taxon>
        <taxon>Sordariomycetes</taxon>
        <taxon>Hypocreomycetidae</taxon>
        <taxon>Hypocreales</taxon>
        <taxon>Nectriaceae</taxon>
        <taxon>Fusarium</taxon>
        <taxon>Fusarium concolor species complex</taxon>
    </lineage>
</organism>
<evidence type="ECO:0000313" key="2">
    <source>
        <dbReference type="EMBL" id="KAF4452442.1"/>
    </source>
</evidence>
<dbReference type="OrthoDB" id="5186115at2759"/>
<feature type="signal peptide" evidence="1">
    <location>
        <begin position="1"/>
        <end position="20"/>
    </location>
</feature>
<dbReference type="EMBL" id="JAADJG010000186">
    <property type="protein sequence ID" value="KAF4452442.1"/>
    <property type="molecule type" value="Genomic_DNA"/>
</dbReference>
<dbReference type="Proteomes" id="UP000605986">
    <property type="component" value="Unassembled WGS sequence"/>
</dbReference>
<gene>
    <name evidence="2" type="ORF">F53441_4722</name>
</gene>
<protein>
    <submittedName>
        <fullName evidence="2">Uncharacterized protein</fullName>
    </submittedName>
</protein>